<feature type="region of interest" description="Disordered" evidence="1">
    <location>
        <begin position="1"/>
        <end position="49"/>
    </location>
</feature>
<evidence type="ECO:0000256" key="1">
    <source>
        <dbReference type="SAM" id="MobiDB-lite"/>
    </source>
</evidence>
<dbReference type="EMBL" id="JAQIZT010000003">
    <property type="protein sequence ID" value="KAJ7004910.1"/>
    <property type="molecule type" value="Genomic_DNA"/>
</dbReference>
<keyword evidence="3" id="KW-1185">Reference proteome</keyword>
<accession>A0AAD6WA03</accession>
<evidence type="ECO:0000313" key="2">
    <source>
        <dbReference type="EMBL" id="KAJ7004910.1"/>
    </source>
</evidence>
<dbReference type="Proteomes" id="UP001164929">
    <property type="component" value="Chromosome 3"/>
</dbReference>
<gene>
    <name evidence="2" type="ORF">NC653_009669</name>
</gene>
<sequence>MVSSGGYWGSAVRREKESNQGRGLVHRGAGEGKGNHRWRGRGYWPHPWG</sequence>
<organism evidence="2 3">
    <name type="scientific">Populus alba x Populus x berolinensis</name>
    <dbReference type="NCBI Taxonomy" id="444605"/>
    <lineage>
        <taxon>Eukaryota</taxon>
        <taxon>Viridiplantae</taxon>
        <taxon>Streptophyta</taxon>
        <taxon>Embryophyta</taxon>
        <taxon>Tracheophyta</taxon>
        <taxon>Spermatophyta</taxon>
        <taxon>Magnoliopsida</taxon>
        <taxon>eudicotyledons</taxon>
        <taxon>Gunneridae</taxon>
        <taxon>Pentapetalae</taxon>
        <taxon>rosids</taxon>
        <taxon>fabids</taxon>
        <taxon>Malpighiales</taxon>
        <taxon>Salicaceae</taxon>
        <taxon>Saliceae</taxon>
        <taxon>Populus</taxon>
    </lineage>
</organism>
<proteinExistence type="predicted"/>
<comment type="caution">
    <text evidence="2">The sequence shown here is derived from an EMBL/GenBank/DDBJ whole genome shotgun (WGS) entry which is preliminary data.</text>
</comment>
<protein>
    <submittedName>
        <fullName evidence="2">Uncharacterized protein</fullName>
    </submittedName>
</protein>
<name>A0AAD6WA03_9ROSI</name>
<dbReference type="AlphaFoldDB" id="A0AAD6WA03"/>
<reference evidence="2" key="1">
    <citation type="journal article" date="2023" name="Mol. Ecol. Resour.">
        <title>Chromosome-level genome assembly of a triploid poplar Populus alba 'Berolinensis'.</title>
        <authorList>
            <person name="Chen S."/>
            <person name="Yu Y."/>
            <person name="Wang X."/>
            <person name="Wang S."/>
            <person name="Zhang T."/>
            <person name="Zhou Y."/>
            <person name="He R."/>
            <person name="Meng N."/>
            <person name="Wang Y."/>
            <person name="Liu W."/>
            <person name="Liu Z."/>
            <person name="Liu J."/>
            <person name="Guo Q."/>
            <person name="Huang H."/>
            <person name="Sederoff R.R."/>
            <person name="Wang G."/>
            <person name="Qu G."/>
            <person name="Chen S."/>
        </authorList>
    </citation>
    <scope>NUCLEOTIDE SEQUENCE</scope>
    <source>
        <strain evidence="2">SC-2020</strain>
    </source>
</reference>
<evidence type="ECO:0000313" key="3">
    <source>
        <dbReference type="Proteomes" id="UP001164929"/>
    </source>
</evidence>